<sequence>MSFASVNSAVHTWLSGNVAGLTTLYPAVPYWMLGDQWQANSVPGTPAYLHITDMSESRITVPALPRAGGQKQRDYQFLLVMLYQYLIPPGSTTDRSDWVNGQLALLDAAVARLEADPSMGGTVFEAANQHDGIKTHRDGPVLDATGGKLMAWCHVEFTVTEIVQA</sequence>
<evidence type="ECO:0000313" key="1">
    <source>
        <dbReference type="EMBL" id="BCT75545.1"/>
    </source>
</evidence>
<dbReference type="RefSeq" id="WP_229232276.1">
    <property type="nucleotide sequence ID" value="NZ_AP024525.1"/>
</dbReference>
<proteinExistence type="predicted"/>
<accession>A0ABN6FG72</accession>
<evidence type="ECO:0000313" key="2">
    <source>
        <dbReference type="Proteomes" id="UP001319861"/>
    </source>
</evidence>
<protein>
    <recommendedName>
        <fullName evidence="3">Tail terminator</fullName>
    </recommendedName>
</protein>
<dbReference type="EMBL" id="AP024525">
    <property type="protein sequence ID" value="BCT75545.1"/>
    <property type="molecule type" value="Genomic_DNA"/>
</dbReference>
<name>A0ABN6FG72_SINCY</name>
<evidence type="ECO:0008006" key="3">
    <source>
        <dbReference type="Google" id="ProtNLM"/>
    </source>
</evidence>
<dbReference type="Proteomes" id="UP001319861">
    <property type="component" value="Chromosome"/>
</dbReference>
<organism evidence="1 2">
    <name type="scientific">Sinomonas cyclohexanicum</name>
    <name type="common">Corynebacterium cyclohexanicum</name>
    <dbReference type="NCBI Taxonomy" id="322009"/>
    <lineage>
        <taxon>Bacteria</taxon>
        <taxon>Bacillati</taxon>
        <taxon>Actinomycetota</taxon>
        <taxon>Actinomycetes</taxon>
        <taxon>Micrococcales</taxon>
        <taxon>Micrococcaceae</taxon>
        <taxon>Sinomonas</taxon>
    </lineage>
</organism>
<keyword evidence="2" id="KW-1185">Reference proteome</keyword>
<gene>
    <name evidence="1" type="ORF">SCMU_13870</name>
</gene>
<reference evidence="1 2" key="1">
    <citation type="journal article" date="2021" name="J. Biosci. Bioeng.">
        <title>Identification and characterization of a chc gene cluster responsible for the aromatization pathway of cyclohexanecarboxylate degradation in Sinomonas cyclohexanicum ATCC 51369.</title>
        <authorList>
            <person name="Yamamoto T."/>
            <person name="Hasegawa Y."/>
            <person name="Lau P.C.K."/>
            <person name="Iwaki H."/>
        </authorList>
    </citation>
    <scope>NUCLEOTIDE SEQUENCE [LARGE SCALE GENOMIC DNA]</scope>
    <source>
        <strain evidence="1 2">ATCC 51369</strain>
    </source>
</reference>